<gene>
    <name evidence="5" type="ORF">HMPREF9625_00885</name>
</gene>
<sequence length="1936" mass="215434">MKNEKFAKLKNLLGKGDGWKKKLSIFLALSLILSGVKGISLLGIGRENDAPEGNTVEIRGDRIKLHLEGETVRELAEKAVREGKLICAENGELSYSRNEELLARYRELFSEEREVYELPLDQVVEGLDELSAVGGKVRAFVEVDPKKQRGNTEKDSMDAVALFSGDSAFGRLLLAVKGESYFASVRGRDVSSVSGEEAAPGGEGGPGQEVKEKKESAGITGPGQGLQAEIETEQTEVVRPGQWIYPENTESGEENAPKQEFQPGGETENQAQENEENLPHGEGIEGPGSEVGSSKENAETGEVGPAADMRSAGEGLREAESQELSAYGTDTEALSGEGTSSDPAADSAASGKSSIEEGNADEAGNSGETGLTESRAEIRETIVETAQQEETRKEKEETTAESETKKGTTEESSETEESSAGEEKEKQDRTEYQLNGTELIYFLCENEGDDDLSFHLFVSENSYPKIRVPGRNKVGRQLLQDGNPRKAENAADSAGEEEKEEDAENRASGSGLSLDKDGIKALYKEMKDGPDEYFSELRAVKLQEYSLNELGRISQNIEVEGFGTVEVFYDKDDFTEKVDLKASLLKKPEEVKEEQEGEATTEEKEETVAEENVAEESEAKKTIVEEASTEEGATVEEALSEEGSEAGTAKGEKARTSDVLQEKEVEALKNNGIYDQSISLDIHFEDKEGREVEPSSSVSMRFYIAKTALPEEVNEENISIHHLVEKENGEIDHVELLSAAKSSAEEPENEKGIAESGEESAEKTETEKENISQTESGNTEKENSEFIVREFEVKSFSTYSLTWSSGKANNKNYKFFFVDGDFRQMGPNMDIDMSEFKAERPLFQNKYYNPYHVASPYDILYLCAPFAGYSIHMRQADGVSPVAGPVVYPGSLPLSNMNTEGNRNTGVIWPDPVVYLTTKRVIRQWHYDTNQYINNPTTFWTDIWSACSENYYLFYKLNAKPHTHSYPKYDMEMQKEKYITKKSDGSYDLTLTARPSVAGGEKNKLDIIVVYDKSIYMALDFMRTVSDSEEFPYDDARDDNSASTKHRYGKLILGSLLDDIAKNPAYDAQFALVTMGGKRDLNLNGGEFSVSDAAYNDAEKVIGFTKNITAFKQELDSISIEKEKKKAQYQANAYEHHGLNYAAGIKAAEDFQNGAVVGTDCEATRSDARRVVLFVTAYNPNFSYFPKYEGGGNTNYFLRRAEDISGHATGQIPGKVVDRLQLGPSRNKSLNYYNYFMKPDTSYVNFGPYAGYSYGSGRGFEEVALTQARGALTELNEIDAFYAIGLGPDANYSHLEDLIGAKRYWAENGHPYEQPLSSDIEQSVIKITSNSSTTDLTDIKNGLRSKIAPIRISDVNIWDQLSENVEVNFDNANPADKAAKLRAEVWKVDDDGKPISKLENPDDSDSTSRSLGFSGFKGVEATYDPGRKIIELKTKPGDFSFPKGYEIRLTVNVKPSRTAYEKYQKNVLDYFDKDSERWTIAGTKDIGYLDNVNGENISGTRTPDLTSSLKEGDIRTDQWYLYDKVPEEDFHTSSEKEGFYSNEGAYLKYVRFKDKNTREEPPKEKYQKPVVQVDPGTIRIIKSFKGTESDDEELELLKSCSFKLEEEIPGTTNFRPVNGITKFTMTKSETETDYGPLVTEEYIGTKVSGVGKNLTPIVPPATVHGGKKQYVLTITGLVPGRKYRISEIMAAAGEEATISGRILRFKNLEIAATTKAKNASRTYEVGTLTLAENETKELGVKNVYEEDDKQILRIEKKVSGDLADKNQVFSFRLKLFKPDGVAINQTEFNTLKAGFSTDTQGLIQFNLNAGDSFIAFSLKHGQAIEFVLPKNYKYMVGEKQLDYAPEVSTDYDLQNLDAVGYRYTYEKEVEKKLDGSKEVLVFTNHRDPIPPMGLVGLGEIWRRNLILFSLFIGIIFILKKRKLLLYARDCDCDFLE</sequence>
<dbReference type="InterPro" id="IPR055382">
    <property type="entry name" value="DUF7601"/>
</dbReference>
<keyword evidence="2" id="KW-1133">Transmembrane helix</keyword>
<feature type="compositionally biased region" description="Basic and acidic residues" evidence="1">
    <location>
        <begin position="421"/>
        <end position="431"/>
    </location>
</feature>
<reference evidence="5" key="1">
    <citation type="submission" date="2011-08" db="EMBL/GenBank/DDBJ databases">
        <authorList>
            <consortium name="The Broad Institute Genome Sequencing Platform"/>
            <person name="Earl A."/>
            <person name="Ward D."/>
            <person name="Feldgarden M."/>
            <person name="Gevers D."/>
            <person name="Sizova M."/>
            <person name="Hazen A."/>
            <person name="Epstein S."/>
            <person name="Young S.K."/>
            <person name="Zeng Q."/>
            <person name="Gargeya S."/>
            <person name="Fitzgerald M."/>
            <person name="Haas B."/>
            <person name="Abouelleil A."/>
            <person name="Alvarado L."/>
            <person name="Arachchi H.M."/>
            <person name="Berlin A."/>
            <person name="Brown A."/>
            <person name="Chapman S.B."/>
            <person name="Chen Z."/>
            <person name="Dunbar C."/>
            <person name="Freedman E."/>
            <person name="Gearin G."/>
            <person name="Gellesch M."/>
            <person name="Goldberg J."/>
            <person name="Griggs A."/>
            <person name="Gujja S."/>
            <person name="Heiman D."/>
            <person name="Howarth C."/>
            <person name="Larson L."/>
            <person name="Lui A."/>
            <person name="MacDonald P.J.P."/>
            <person name="Montmayeur A."/>
            <person name="Murphy C."/>
            <person name="Neiman D."/>
            <person name="Pearson M."/>
            <person name="Priest M."/>
            <person name="Roberts A."/>
            <person name="Saif S."/>
            <person name="Shea T."/>
            <person name="Shenoy N."/>
            <person name="Sisk P."/>
            <person name="Stolte C."/>
            <person name="Sykes S."/>
            <person name="Wortman J."/>
            <person name="Nusbaum C."/>
            <person name="Birren B."/>
        </authorList>
    </citation>
    <scope>NUCLEOTIDE SEQUENCE</scope>
    <source>
        <strain evidence="5">ACB1</strain>
    </source>
</reference>
<dbReference type="STRING" id="796943.HMPREF9625_00885"/>
<evidence type="ECO:0000313" key="5">
    <source>
        <dbReference type="EMBL" id="EHL10689.1"/>
    </source>
</evidence>
<name>G9WNF2_9FIRM</name>
<dbReference type="HOGENOM" id="CLU_235086_0_0_9"/>
<protein>
    <submittedName>
        <fullName evidence="5">Uncharacterized protein</fullName>
    </submittedName>
</protein>
<feature type="domain" description="DUF7601" evidence="3">
    <location>
        <begin position="1752"/>
        <end position="1885"/>
    </location>
</feature>
<dbReference type="Proteomes" id="UP000018461">
    <property type="component" value="Unassembled WGS sequence"/>
</dbReference>
<feature type="transmembrane region" description="Helical" evidence="2">
    <location>
        <begin position="1900"/>
        <end position="1918"/>
    </location>
</feature>
<feature type="region of interest" description="Disordered" evidence="1">
    <location>
        <begin position="739"/>
        <end position="783"/>
    </location>
</feature>
<keyword evidence="2" id="KW-0812">Transmembrane</keyword>
<feature type="region of interest" description="Disordered" evidence="1">
    <location>
        <begin position="187"/>
        <end position="431"/>
    </location>
</feature>
<feature type="region of interest" description="Disordered" evidence="1">
    <location>
        <begin position="1392"/>
        <end position="1411"/>
    </location>
</feature>
<evidence type="ECO:0000313" key="6">
    <source>
        <dbReference type="Proteomes" id="UP000018461"/>
    </source>
</evidence>
<evidence type="ECO:0000256" key="1">
    <source>
        <dbReference type="SAM" id="MobiDB-lite"/>
    </source>
</evidence>
<feature type="compositionally biased region" description="Acidic residues" evidence="1">
    <location>
        <begin position="494"/>
        <end position="503"/>
    </location>
</feature>
<dbReference type="Gene3D" id="2.60.40.1140">
    <property type="entry name" value="Collagen-binding surface protein Cna, B-type domain"/>
    <property type="match status" value="1"/>
</dbReference>
<feature type="domain" description="DUF7604" evidence="4">
    <location>
        <begin position="1527"/>
        <end position="1572"/>
    </location>
</feature>
<proteinExistence type="predicted"/>
<feature type="compositionally biased region" description="Low complexity" evidence="1">
    <location>
        <begin position="190"/>
        <end position="200"/>
    </location>
</feature>
<feature type="region of interest" description="Disordered" evidence="1">
    <location>
        <begin position="586"/>
        <end position="659"/>
    </location>
</feature>
<feature type="compositionally biased region" description="Acidic residues" evidence="1">
    <location>
        <begin position="591"/>
        <end position="616"/>
    </location>
</feature>
<feature type="compositionally biased region" description="Basic and acidic residues" evidence="1">
    <location>
        <begin position="760"/>
        <end position="770"/>
    </location>
</feature>
<keyword evidence="2" id="KW-0472">Membrane</keyword>
<evidence type="ECO:0000259" key="3">
    <source>
        <dbReference type="Pfam" id="PF24547"/>
    </source>
</evidence>
<dbReference type="EMBL" id="AFZC02000003">
    <property type="protein sequence ID" value="EHL10689.1"/>
    <property type="molecule type" value="Genomic_DNA"/>
</dbReference>
<feature type="domain" description="DUF7604" evidence="4">
    <location>
        <begin position="1353"/>
        <end position="1472"/>
    </location>
</feature>
<dbReference type="PATRIC" id="fig|796943.3.peg.1297"/>
<feature type="compositionally biased region" description="Basic and acidic residues" evidence="1">
    <location>
        <begin position="650"/>
        <end position="659"/>
    </location>
</feature>
<organism evidence="5 6">
    <name type="scientific">Oribacterium parvum ACB1</name>
    <dbReference type="NCBI Taxonomy" id="796943"/>
    <lineage>
        <taxon>Bacteria</taxon>
        <taxon>Bacillati</taxon>
        <taxon>Bacillota</taxon>
        <taxon>Clostridia</taxon>
        <taxon>Lachnospirales</taxon>
        <taxon>Lachnospiraceae</taxon>
        <taxon>Oribacterium</taxon>
    </lineage>
</organism>
<feature type="compositionally biased region" description="Basic and acidic residues" evidence="1">
    <location>
        <begin position="389"/>
        <end position="409"/>
    </location>
</feature>
<feature type="compositionally biased region" description="Acidic residues" evidence="1">
    <location>
        <begin position="411"/>
        <end position="420"/>
    </location>
</feature>
<evidence type="ECO:0000259" key="4">
    <source>
        <dbReference type="Pfam" id="PF24558"/>
    </source>
</evidence>
<dbReference type="Pfam" id="PF24558">
    <property type="entry name" value="DUF7604"/>
    <property type="match status" value="2"/>
</dbReference>
<keyword evidence="6" id="KW-1185">Reference proteome</keyword>
<reference evidence="5" key="2">
    <citation type="submission" date="2013-03" db="EMBL/GenBank/DDBJ databases">
        <title>The Genome Sequence of Oribacterium sp. ACB1.</title>
        <authorList>
            <consortium name="The Broad Institute Genomics Platform"/>
            <consortium name="The Broad Institute Genome Sequencing Center for Infectious Disease"/>
            <person name="Earl A."/>
            <person name="Ward D."/>
            <person name="Feldgarden M."/>
            <person name="Gevers D."/>
            <person name="Sizova M."/>
            <person name="Hazen A."/>
            <person name="Epstein S."/>
            <person name="Walker B."/>
            <person name="Young S."/>
            <person name="Zeng Q."/>
            <person name="Gargeya S."/>
            <person name="Fitzgerald M."/>
            <person name="Haas B."/>
            <person name="Abouelleil A."/>
            <person name="Allen A.W."/>
            <person name="Alvarado L."/>
            <person name="Arachchi H.M."/>
            <person name="Berlin A.M."/>
            <person name="Chapman S.B."/>
            <person name="Gainer-Dewar J."/>
            <person name="Goldberg J."/>
            <person name="Griggs A."/>
            <person name="Gujja S."/>
            <person name="Hansen M."/>
            <person name="Howarth C."/>
            <person name="Imamovic A."/>
            <person name="Ireland A."/>
            <person name="Larimer J."/>
            <person name="McCowan C."/>
            <person name="Murphy C."/>
            <person name="Pearson M."/>
            <person name="Poon T.W."/>
            <person name="Priest M."/>
            <person name="Roberts A."/>
            <person name="Saif S."/>
            <person name="Shea T."/>
            <person name="Sisk P."/>
            <person name="Sykes S."/>
            <person name="Wortman J."/>
            <person name="Nusbaum C."/>
            <person name="Birren B."/>
        </authorList>
    </citation>
    <scope>NUCLEOTIDE SEQUENCE [LARGE SCALE GENOMIC DNA]</scope>
    <source>
        <strain evidence="5">ACB1</strain>
    </source>
</reference>
<comment type="caution">
    <text evidence="5">The sequence shown here is derived from an EMBL/GenBank/DDBJ whole genome shotgun (WGS) entry which is preliminary data.</text>
</comment>
<feature type="compositionally biased region" description="Low complexity" evidence="1">
    <location>
        <begin position="340"/>
        <end position="353"/>
    </location>
</feature>
<feature type="region of interest" description="Disordered" evidence="1">
    <location>
        <begin position="476"/>
        <end position="512"/>
    </location>
</feature>
<evidence type="ECO:0000256" key="2">
    <source>
        <dbReference type="SAM" id="Phobius"/>
    </source>
</evidence>
<dbReference type="Pfam" id="PF24547">
    <property type="entry name" value="DUF7601"/>
    <property type="match status" value="1"/>
</dbReference>
<dbReference type="InterPro" id="IPR055384">
    <property type="entry name" value="DUF7604"/>
</dbReference>
<accession>G9WNF2</accession>